<reference evidence="1" key="2">
    <citation type="submission" date="2022-04" db="EMBL/GenBank/DDBJ databases">
        <authorList>
            <person name="Fokt H."/>
            <person name="Baines J."/>
        </authorList>
    </citation>
    <scope>NUCLEOTIDE SEQUENCE</scope>
    <source>
        <strain evidence="1">KH569_7</strain>
    </source>
</reference>
<evidence type="ECO:0008006" key="3">
    <source>
        <dbReference type="Google" id="ProtNLM"/>
    </source>
</evidence>
<gene>
    <name evidence="1" type="ORF">M1B78_09495</name>
</gene>
<accession>A0A9X2NYT6</accession>
<dbReference type="Proteomes" id="UP001143810">
    <property type="component" value="Unassembled WGS sequence"/>
</dbReference>
<comment type="caution">
    <text evidence="1">The sequence shown here is derived from an EMBL/GenBank/DDBJ whole genome shotgun (WGS) entry which is preliminary data.</text>
</comment>
<organism evidence="1 2">
    <name type="scientific">Bacteroides muris</name>
    <name type="common">ex Fokt et al. 2023</name>
    <dbReference type="NCBI Taxonomy" id="2937417"/>
    <lineage>
        <taxon>Bacteria</taxon>
        <taxon>Pseudomonadati</taxon>
        <taxon>Bacteroidota</taxon>
        <taxon>Bacteroidia</taxon>
        <taxon>Bacteroidales</taxon>
        <taxon>Bacteroidaceae</taxon>
        <taxon>Bacteroides</taxon>
    </lineage>
</organism>
<reference evidence="1" key="1">
    <citation type="journal article" date="2022" name="Arch. Microbiol.">
        <title>Bacteroides muris sp. nov. isolated from the cecum of wild-derived house mice.</title>
        <authorList>
            <person name="Fokt H."/>
            <person name="Unni R."/>
            <person name="Repnik U."/>
            <person name="Schmitz R.A."/>
            <person name="Bramkamp M."/>
            <person name="Baines J.F."/>
            <person name="Unterweger D."/>
        </authorList>
    </citation>
    <scope>NUCLEOTIDE SEQUENCE</scope>
    <source>
        <strain evidence="1">KH569_7</strain>
    </source>
</reference>
<name>A0A9X2NYT6_9BACE</name>
<dbReference type="AlphaFoldDB" id="A0A9X2NYT6"/>
<dbReference type="RefSeq" id="WP_257940529.1">
    <property type="nucleotide sequence ID" value="NZ_JAMZEE010000019.1"/>
</dbReference>
<dbReference type="EMBL" id="JAMZEE010000019">
    <property type="protein sequence ID" value="MCR6508393.1"/>
    <property type="molecule type" value="Genomic_DNA"/>
</dbReference>
<evidence type="ECO:0000313" key="2">
    <source>
        <dbReference type="Proteomes" id="UP001143810"/>
    </source>
</evidence>
<protein>
    <recommendedName>
        <fullName evidence="3">DUF4435 domain-containing protein</fullName>
    </recommendedName>
</protein>
<sequence length="270" mass="31721">MILFIFEGKKCEPRLFETLKHLFFAKETEPFVCTYNSNIYSLYSKLKGYDVFENVTASGNTVTILNDILQKKGDDTLADILEVDVSEIFLFFDYDFQESRLTLEENNRHIGEMLEYFDDETENGKLYINYPMVESVFYTKQLPDKDYLSYDVTREKCHNFKALARDFSFYNSFEHLLISGNKNEKEEKKLLKQQTAKENWLHLTDMNVRKANFICVGVDAIPALKENLAQSNIYENQLAKYVNTESCRVSVLNSFPIFLYDYFRDIVCLC</sequence>
<proteinExistence type="predicted"/>
<evidence type="ECO:0000313" key="1">
    <source>
        <dbReference type="EMBL" id="MCR6508393.1"/>
    </source>
</evidence>